<dbReference type="PROSITE" id="PS51464">
    <property type="entry name" value="SIS"/>
    <property type="match status" value="2"/>
</dbReference>
<dbReference type="InterPro" id="IPR035490">
    <property type="entry name" value="GlmS/FrlB_SIS"/>
</dbReference>
<feature type="domain" description="SIS" evidence="2">
    <location>
        <begin position="196"/>
        <end position="336"/>
    </location>
</feature>
<keyword evidence="1" id="KW-0677">Repeat</keyword>
<dbReference type="CDD" id="cd05009">
    <property type="entry name" value="SIS_GlmS_GlmD_2"/>
    <property type="match status" value="1"/>
</dbReference>
<dbReference type="GO" id="GO:0097367">
    <property type="term" value="F:carbohydrate derivative binding"/>
    <property type="evidence" value="ECO:0007669"/>
    <property type="project" value="InterPro"/>
</dbReference>
<dbReference type="Gene3D" id="3.40.50.10490">
    <property type="entry name" value="Glucose-6-phosphate isomerase like protein, domain 1"/>
    <property type="match status" value="2"/>
</dbReference>
<organism evidence="3">
    <name type="scientific">Cupriavidus taiwanensis</name>
    <dbReference type="NCBI Taxonomy" id="164546"/>
    <lineage>
        <taxon>Bacteria</taxon>
        <taxon>Pseudomonadati</taxon>
        <taxon>Pseudomonadota</taxon>
        <taxon>Betaproteobacteria</taxon>
        <taxon>Burkholderiales</taxon>
        <taxon>Burkholderiaceae</taxon>
        <taxon>Cupriavidus</taxon>
    </lineage>
</organism>
<proteinExistence type="predicted"/>
<dbReference type="GO" id="GO:0004342">
    <property type="term" value="F:glucosamine-6-phosphate deaminase activity"/>
    <property type="evidence" value="ECO:0007669"/>
    <property type="project" value="UniProtKB-EC"/>
</dbReference>
<gene>
    <name evidence="3" type="primary">nagB</name>
    <name evidence="3" type="ORF">CBM2589_B30026</name>
</gene>
<keyword evidence="3" id="KW-0378">Hydrolase</keyword>
<dbReference type="Proteomes" id="UP000256297">
    <property type="component" value="Chromosome CBM2589_b"/>
</dbReference>
<dbReference type="InterPro" id="IPR035466">
    <property type="entry name" value="GlmS/AgaS_SIS"/>
</dbReference>
<dbReference type="Pfam" id="PF01380">
    <property type="entry name" value="SIS"/>
    <property type="match status" value="2"/>
</dbReference>
<dbReference type="InterPro" id="IPR001347">
    <property type="entry name" value="SIS_dom"/>
</dbReference>
<evidence type="ECO:0000313" key="3">
    <source>
        <dbReference type="EMBL" id="SOY53553.1"/>
    </source>
</evidence>
<dbReference type="CDD" id="cd05008">
    <property type="entry name" value="SIS_GlmS_GlmD_1"/>
    <property type="match status" value="1"/>
</dbReference>
<dbReference type="EC" id="3.5.99.6" evidence="3"/>
<feature type="domain" description="SIS" evidence="2">
    <location>
        <begin position="28"/>
        <end position="170"/>
    </location>
</feature>
<dbReference type="EMBL" id="OFSP01000023">
    <property type="protein sequence ID" value="SOY53553.1"/>
    <property type="molecule type" value="Genomic_DNA"/>
</dbReference>
<reference evidence="3" key="1">
    <citation type="submission" date="2018-01" db="EMBL/GenBank/DDBJ databases">
        <authorList>
            <person name="Clerissi C."/>
        </authorList>
    </citation>
    <scope>NUCLEOTIDE SEQUENCE</scope>
    <source>
        <strain evidence="3">Cupriavidus taiwanensis STM 3521</strain>
    </source>
</reference>
<name>A0A375BUI6_9BURK</name>
<accession>A0A375BUI6</accession>
<dbReference type="InterPro" id="IPR046348">
    <property type="entry name" value="SIS_dom_sf"/>
</dbReference>
<evidence type="ECO:0000256" key="1">
    <source>
        <dbReference type="ARBA" id="ARBA00022737"/>
    </source>
</evidence>
<evidence type="ECO:0000259" key="2">
    <source>
        <dbReference type="PROSITE" id="PS51464"/>
    </source>
</evidence>
<sequence length="346" mass="35125">MSRMLEEALSAPAVVAAQLADAPRVAALAAQLGAHDWPAVLTVARGSSDHAASYFAALVTRRLGVPVASLPMSTVTLHASALRVAGQLAVAFSQSGRSPDLVETMQALRAGGAATVALVNAPASPLAQACAHALPLRAGTEQSVAATKSYIAMLSMSALLVGHLEAGRGGRRALLDACGGLPGALAAAAAQDWSALVPALRGAQRMMVLGRGAGLAIAQEAALKLKETAGIQAEAFSGAEVRHGPMEIIGAGYPLLVFAPRGPEQPGLLALAAEMRARGARVLLAAPAGTNDAGGPVELPLVPADEALLDPVCAIQSFYVAAHALAVARGRNPDQPQFLRKVTETR</sequence>
<dbReference type="PANTHER" id="PTHR10937">
    <property type="entry name" value="GLUCOSAMINE--FRUCTOSE-6-PHOSPHATE AMINOTRANSFERASE, ISOMERIZING"/>
    <property type="match status" value="1"/>
</dbReference>
<dbReference type="AlphaFoldDB" id="A0A375BUI6"/>
<dbReference type="GO" id="GO:1901135">
    <property type="term" value="P:carbohydrate derivative metabolic process"/>
    <property type="evidence" value="ECO:0007669"/>
    <property type="project" value="InterPro"/>
</dbReference>
<dbReference type="SUPFAM" id="SSF53697">
    <property type="entry name" value="SIS domain"/>
    <property type="match status" value="1"/>
</dbReference>
<dbReference type="PANTHER" id="PTHR10937:SF8">
    <property type="entry name" value="AMINOTRANSFERASE-RELATED"/>
    <property type="match status" value="1"/>
</dbReference>
<comment type="caution">
    <text evidence="3">The sequence shown here is derived from an EMBL/GenBank/DDBJ whole genome shotgun (WGS) entry which is preliminary data.</text>
</comment>
<protein>
    <submittedName>
        <fullName evidence="3">Glucosamine-6-phosphate deaminase NagB</fullName>
        <ecNumber evidence="3">3.5.99.6</ecNumber>
    </submittedName>
</protein>